<gene>
    <name evidence="1" type="ordered locus">Tlie_1524</name>
</gene>
<reference evidence="2" key="1">
    <citation type="submission" date="2011-10" db="EMBL/GenBank/DDBJ databases">
        <title>The complete genome of chromosome of Thermovirga lienii DSM 17291.</title>
        <authorList>
            <consortium name="US DOE Joint Genome Institute (JGI-PGF)"/>
            <person name="Lucas S."/>
            <person name="Copeland A."/>
            <person name="Lapidus A."/>
            <person name="Glavina del Rio T."/>
            <person name="Dalin E."/>
            <person name="Tice H."/>
            <person name="Bruce D."/>
            <person name="Goodwin L."/>
            <person name="Pitluck S."/>
            <person name="Peters L."/>
            <person name="Mikhailova N."/>
            <person name="Saunders E."/>
            <person name="Kyrpides N."/>
            <person name="Mavromatis K."/>
            <person name="Ivanova N."/>
            <person name="Last F.I."/>
            <person name="Brettin T."/>
            <person name="Detter J.C."/>
            <person name="Han C."/>
            <person name="Larimer F."/>
            <person name="Land M."/>
            <person name="Hauser L."/>
            <person name="Markowitz V."/>
            <person name="Cheng J.-F."/>
            <person name="Hugenholtz P."/>
            <person name="Woyke T."/>
            <person name="Wu D."/>
            <person name="Spring S."/>
            <person name="Schroeder M."/>
            <person name="Brambilla E.-M."/>
            <person name="Klenk H.-P."/>
            <person name="Eisen J.A."/>
        </authorList>
    </citation>
    <scope>NUCLEOTIDE SEQUENCE [LARGE SCALE GENOMIC DNA]</scope>
    <source>
        <strain evidence="2">ATCC BAA-1197 / DSM 17291 / Cas60314</strain>
    </source>
</reference>
<dbReference type="InterPro" id="IPR029058">
    <property type="entry name" value="AB_hydrolase_fold"/>
</dbReference>
<sequence>MNWQEIAESGHYGDKIVRITVPHEPQRIERAPVVILLHGVHGCANAEPGNKYLHIAQALVNMGINAAMIETSRAQRNPELYGDDRVAWAIGAFSGKTFEEDLADNLVGINRIKKDFPHSALWLWGFSLGGIHSVIIASKKENPLDGLILSGSGIELTKEGEKALNLPILNTMPQREELKKAAKHASTKKVIAFWGSEDNIFSKESCMALVDLIPIPPKNKEFHIIKGADHSFRLMKGKQSTEPIKAMIHIVGPQILQGHGASNPK</sequence>
<dbReference type="SUPFAM" id="SSF53474">
    <property type="entry name" value="alpha/beta-Hydrolases"/>
    <property type="match status" value="1"/>
</dbReference>
<dbReference type="STRING" id="580340.Tlie_1524"/>
<evidence type="ECO:0000313" key="2">
    <source>
        <dbReference type="Proteomes" id="UP000005868"/>
    </source>
</evidence>
<proteinExistence type="predicted"/>
<name>G7V7D0_THELD</name>
<protein>
    <submittedName>
        <fullName evidence="1">Uncharacterized protein</fullName>
    </submittedName>
</protein>
<dbReference type="HOGENOM" id="CLU_1072735_0_0_0"/>
<dbReference type="EMBL" id="CP003096">
    <property type="protein sequence ID" value="AER67246.1"/>
    <property type="molecule type" value="Genomic_DNA"/>
</dbReference>
<dbReference type="Gene3D" id="3.40.50.1820">
    <property type="entry name" value="alpha/beta hydrolase"/>
    <property type="match status" value="1"/>
</dbReference>
<accession>G7V7D0</accession>
<dbReference type="KEGG" id="tli:Tlie_1524"/>
<dbReference type="AlphaFoldDB" id="G7V7D0"/>
<dbReference type="OrthoDB" id="4054at2"/>
<dbReference type="Proteomes" id="UP000005868">
    <property type="component" value="Chromosome"/>
</dbReference>
<organism evidence="1 2">
    <name type="scientific">Thermovirga lienii (strain ATCC BAA-1197 / DSM 17291 / Cas60314)</name>
    <dbReference type="NCBI Taxonomy" id="580340"/>
    <lineage>
        <taxon>Bacteria</taxon>
        <taxon>Thermotogati</taxon>
        <taxon>Synergistota</taxon>
        <taxon>Synergistia</taxon>
        <taxon>Synergistales</taxon>
        <taxon>Thermovirgaceae</taxon>
        <taxon>Thermovirga</taxon>
    </lineage>
</organism>
<dbReference type="eggNOG" id="COG1073">
    <property type="taxonomic scope" value="Bacteria"/>
</dbReference>
<reference evidence="1 2" key="2">
    <citation type="journal article" date="2012" name="Stand. Genomic Sci.">
        <title>Genome sequence of the moderately thermophilic, amino-acid-degrading and sulfur-reducing bacterium Thermovirga lienii type strain (Cas60314(T)).</title>
        <authorList>
            <person name="Goker M."/>
            <person name="Saunders E."/>
            <person name="Lapidus A."/>
            <person name="Nolan M."/>
            <person name="Lucas S."/>
            <person name="Hammon N."/>
            <person name="Deshpande S."/>
            <person name="Cheng J.F."/>
            <person name="Han C."/>
            <person name="Tapia R."/>
            <person name="Goodwin L.A."/>
            <person name="Pitluck S."/>
            <person name="Liolios K."/>
            <person name="Mavromatis K."/>
            <person name="Pagani I."/>
            <person name="Ivanova N."/>
            <person name="Mikhailova N."/>
            <person name="Pati A."/>
            <person name="Chen A."/>
            <person name="Palaniappan K."/>
            <person name="Land M."/>
            <person name="Chang Y.J."/>
            <person name="Jeffries C.D."/>
            <person name="Brambilla E.M."/>
            <person name="Rohde M."/>
            <person name="Spring S."/>
            <person name="Detter J.C."/>
            <person name="Woyke T."/>
            <person name="Bristow J."/>
            <person name="Eisen J.A."/>
            <person name="Markowitz V."/>
            <person name="Hugenholtz P."/>
            <person name="Kyrpides N.C."/>
            <person name="Klenk H.P."/>
        </authorList>
    </citation>
    <scope>NUCLEOTIDE SEQUENCE [LARGE SCALE GENOMIC DNA]</scope>
    <source>
        <strain evidence="2">ATCC BAA-1197 / DSM 17291 / Cas60314</strain>
    </source>
</reference>
<evidence type="ECO:0000313" key="1">
    <source>
        <dbReference type="EMBL" id="AER67246.1"/>
    </source>
</evidence>
<keyword evidence="2" id="KW-1185">Reference proteome</keyword>